<gene>
    <name evidence="2" type="ORF">PARMNEM_LOCUS12753</name>
</gene>
<sequence>MLKKDYENYRKEIIEKNLTTTRSQKKAYKQLSTGKKWIPTLKAQNATGEYMASAFTPSYSRNIHKYNQRQEEYKHGEVGQTRTKNYIRREVKQGDPLSQKIFIAVLQVIKKELERSRKGNKIDTELLSNLRFADDIMIFAKSSKELETIVVELNNASKKKIGLQLNALKTKVTTNSIQRPIIVNEIAIEYVDYVYLGKPFSFTKSRHEDELQRCINMTWRKY</sequence>
<evidence type="ECO:0000313" key="2">
    <source>
        <dbReference type="EMBL" id="CAK1592882.1"/>
    </source>
</evidence>
<organism evidence="2 3">
    <name type="scientific">Parnassius mnemosyne</name>
    <name type="common">clouded apollo</name>
    <dbReference type="NCBI Taxonomy" id="213953"/>
    <lineage>
        <taxon>Eukaryota</taxon>
        <taxon>Metazoa</taxon>
        <taxon>Ecdysozoa</taxon>
        <taxon>Arthropoda</taxon>
        <taxon>Hexapoda</taxon>
        <taxon>Insecta</taxon>
        <taxon>Pterygota</taxon>
        <taxon>Neoptera</taxon>
        <taxon>Endopterygota</taxon>
        <taxon>Lepidoptera</taxon>
        <taxon>Glossata</taxon>
        <taxon>Ditrysia</taxon>
        <taxon>Papilionoidea</taxon>
        <taxon>Papilionidae</taxon>
        <taxon>Parnassiinae</taxon>
        <taxon>Parnassini</taxon>
        <taxon>Parnassius</taxon>
        <taxon>Driopa</taxon>
    </lineage>
</organism>
<dbReference type="AlphaFoldDB" id="A0AAV1LFP5"/>
<dbReference type="InterPro" id="IPR000477">
    <property type="entry name" value="RT_dom"/>
</dbReference>
<dbReference type="Pfam" id="PF00078">
    <property type="entry name" value="RVT_1"/>
    <property type="match status" value="1"/>
</dbReference>
<dbReference type="PANTHER" id="PTHR47027">
    <property type="entry name" value="REVERSE TRANSCRIPTASE DOMAIN-CONTAINING PROTEIN"/>
    <property type="match status" value="1"/>
</dbReference>
<proteinExistence type="predicted"/>
<keyword evidence="3" id="KW-1185">Reference proteome</keyword>
<dbReference type="EMBL" id="CAVLGL010000088">
    <property type="protein sequence ID" value="CAK1592882.1"/>
    <property type="molecule type" value="Genomic_DNA"/>
</dbReference>
<dbReference type="PANTHER" id="PTHR47027:SF29">
    <property type="entry name" value="C2H2-TYPE DOMAIN-CONTAINING PROTEIN"/>
    <property type="match status" value="1"/>
</dbReference>
<protein>
    <recommendedName>
        <fullName evidence="1">Reverse transcriptase domain-containing protein</fullName>
    </recommendedName>
</protein>
<feature type="domain" description="Reverse transcriptase" evidence="1">
    <location>
        <begin position="1"/>
        <end position="195"/>
    </location>
</feature>
<dbReference type="PROSITE" id="PS50878">
    <property type="entry name" value="RT_POL"/>
    <property type="match status" value="1"/>
</dbReference>
<reference evidence="2 3" key="1">
    <citation type="submission" date="2023-11" db="EMBL/GenBank/DDBJ databases">
        <authorList>
            <person name="Hedman E."/>
            <person name="Englund M."/>
            <person name="Stromberg M."/>
            <person name="Nyberg Akerstrom W."/>
            <person name="Nylinder S."/>
            <person name="Jareborg N."/>
            <person name="Kallberg Y."/>
            <person name="Kronander E."/>
        </authorList>
    </citation>
    <scope>NUCLEOTIDE SEQUENCE [LARGE SCALE GENOMIC DNA]</scope>
</reference>
<accession>A0AAV1LFP5</accession>
<comment type="caution">
    <text evidence="2">The sequence shown here is derived from an EMBL/GenBank/DDBJ whole genome shotgun (WGS) entry which is preliminary data.</text>
</comment>
<dbReference type="Proteomes" id="UP001314205">
    <property type="component" value="Unassembled WGS sequence"/>
</dbReference>
<name>A0AAV1LFP5_9NEOP</name>
<evidence type="ECO:0000259" key="1">
    <source>
        <dbReference type="PROSITE" id="PS50878"/>
    </source>
</evidence>
<evidence type="ECO:0000313" key="3">
    <source>
        <dbReference type="Proteomes" id="UP001314205"/>
    </source>
</evidence>